<dbReference type="Gene3D" id="3.40.190.10">
    <property type="entry name" value="Periplasmic binding protein-like II"/>
    <property type="match status" value="2"/>
</dbReference>
<proteinExistence type="predicted"/>
<dbReference type="EMBL" id="UINC01001084">
    <property type="protein sequence ID" value="SUZ70244.1"/>
    <property type="molecule type" value="Genomic_DNA"/>
</dbReference>
<reference evidence="1" key="1">
    <citation type="submission" date="2018-05" db="EMBL/GenBank/DDBJ databases">
        <authorList>
            <person name="Lanie J.A."/>
            <person name="Ng W.-L."/>
            <person name="Kazmierczak K.M."/>
            <person name="Andrzejewski T.M."/>
            <person name="Davidsen T.M."/>
            <person name="Wayne K.J."/>
            <person name="Tettelin H."/>
            <person name="Glass J.I."/>
            <person name="Rusch D."/>
            <person name="Podicherti R."/>
            <person name="Tsui H.-C.T."/>
            <person name="Winkler M.E."/>
        </authorList>
    </citation>
    <scope>NUCLEOTIDE SEQUENCE</scope>
</reference>
<dbReference type="SUPFAM" id="SSF53850">
    <property type="entry name" value="Periplasmic binding protein-like II"/>
    <property type="match status" value="1"/>
</dbReference>
<name>A0A381PUC6_9ZZZZ</name>
<evidence type="ECO:0000313" key="1">
    <source>
        <dbReference type="EMBL" id="SUZ70244.1"/>
    </source>
</evidence>
<evidence type="ECO:0008006" key="2">
    <source>
        <dbReference type="Google" id="ProtNLM"/>
    </source>
</evidence>
<organism evidence="1">
    <name type="scientific">marine metagenome</name>
    <dbReference type="NCBI Taxonomy" id="408172"/>
    <lineage>
        <taxon>unclassified sequences</taxon>
        <taxon>metagenomes</taxon>
        <taxon>ecological metagenomes</taxon>
    </lineage>
</organism>
<protein>
    <recommendedName>
        <fullName evidence="2">Phosphate/phosphite/phosphonate ABC transporter substrate-binding protein</fullName>
    </recommendedName>
</protein>
<dbReference type="Pfam" id="PF12974">
    <property type="entry name" value="Phosphonate-bd"/>
    <property type="match status" value="1"/>
</dbReference>
<gene>
    <name evidence="1" type="ORF">METZ01_LOCUS23098</name>
</gene>
<sequence>MASRLQGVGYRDAVLLGPEKLVITQRTERIDCCYNSSTLPVVSNRPSERSDMVRLGGTATANHMEVFEGLEKLFRRRGIDLDWVLYSGYDNMVDAFVKGEIDLAWNGPLSYVKIKRLAADGVRVIAMRDADINFTTHFITHADSGIDTMEDLKDRSFAFGRRSSVQAGLLAFSFLKDSGINPSKDLSANSFYDDRQSDTKSDECDVVERVASGEFDAGAVSQRVMETMAEDGTLPRDAVRIFWSSPGYSHCCFTSQNDLDPELAAEIESAFLSVTDEDPIGKGVLEGEACRSFVPGTDIGWEMIEKAAEAEGLI</sequence>
<accession>A0A381PUC6</accession>
<dbReference type="PANTHER" id="PTHR35841">
    <property type="entry name" value="PHOSPHONATES-BINDING PERIPLASMIC PROTEIN"/>
    <property type="match status" value="1"/>
</dbReference>
<dbReference type="AlphaFoldDB" id="A0A381PUC6"/>
<dbReference type="PANTHER" id="PTHR35841:SF1">
    <property type="entry name" value="PHOSPHONATES-BINDING PERIPLASMIC PROTEIN"/>
    <property type="match status" value="1"/>
</dbReference>